<dbReference type="GO" id="GO:0006383">
    <property type="term" value="P:transcription by RNA polymerase III"/>
    <property type="evidence" value="ECO:0007669"/>
    <property type="project" value="InterPro"/>
</dbReference>
<feature type="repeat" description="TPR" evidence="1">
    <location>
        <begin position="374"/>
        <end position="407"/>
    </location>
</feature>
<keyword evidence="1" id="KW-0802">TPR repeat</keyword>
<organism evidence="2 3">
    <name type="scientific">Nosema granulosis</name>
    <dbReference type="NCBI Taxonomy" id="83296"/>
    <lineage>
        <taxon>Eukaryota</taxon>
        <taxon>Fungi</taxon>
        <taxon>Fungi incertae sedis</taxon>
        <taxon>Microsporidia</taxon>
        <taxon>Nosematidae</taxon>
        <taxon>Nosema</taxon>
    </lineage>
</organism>
<keyword evidence="3" id="KW-1185">Reference proteome</keyword>
<reference evidence="2 3" key="1">
    <citation type="journal article" date="2020" name="Genome Biol. Evol.">
        <title>Comparative genomics of strictly vertically transmitted, feminizing microsporidia endosymbionts of amphipod crustaceans.</title>
        <authorList>
            <person name="Cormier A."/>
            <person name="Chebbi M.A."/>
            <person name="Giraud I."/>
            <person name="Wattier R."/>
            <person name="Teixeira M."/>
            <person name="Gilbert C."/>
            <person name="Rigaud T."/>
            <person name="Cordaux R."/>
        </authorList>
    </citation>
    <scope>NUCLEOTIDE SEQUENCE [LARGE SCALE GENOMIC DNA]</scope>
    <source>
        <strain evidence="2 3">Ou3-Ou53</strain>
    </source>
</reference>
<sequence length="845" mass="100311">MSNELCSRSTRKKRRKFTEIELVIKEANSLYIQNNLDMCIIKARDVLSKFPKCDRAYFLLGLVFEEKKDIIKAYNFYMIAAQLMKNNYELWHKLYSIATSLNLLSDKLYFIQILQRFKNSRELVVEKTELYKILKNKYKVLECKIEMFEFDGVDFEIFDIIRNQTKHRLRTSFLALYLIKYYKKNMKACGIEYLMNCVRLQYESGYLIGTKNTLEDYVFPNIEFIPNDIRIIYIVSCLANSKPQEETTLFRSTYKENELENGHEKVPIKDFVYDNLSEKIMSSSQSILKDLSSTYSKTLKLDAFLEESCKQTSKTDVFLKYSDLDLLITDNDFWTSFKEEEQIKPLVEVLIDLCMFQYAKDIIELLLKRGILQEFCNFKLGEIHFLTNDNNMAALYFEKVLNINPDNVAVKSKLYDIYLILGNKDMSSHFKTVNSLINYVDDTNNKDKEKYRFSFEDCQRFRDIYAETRRLFEIDYKSHIKLAKPLVDDFLKNEFIFISTSKFKCFSTVNDRKTESLLNLSNNINNQKNETVKKEIIKDNLRYLSLHGLDADEWFYLLIEFIISKVKNKNFSEVSFLIRRCLSAEIFVKRKDLLVVIFVLGIRHSIFGNDMYLLTFAFKKVISIFNNYNLSHYFFYLENFFLEPHSFRYFGRFLRNIRRYYFRSFLSGKIINLEDFANFSEEGSSEASVADSIPICRRPEPVVEYKIDPLCFLNTFINRSIITKTYKVLDEIKQPMSFNSEILKCLIYVLACKSRKNSEKNKIVRKGIDGLKSLLRRSEGEQRYVVLYNIGKVYDMIGFIGYAERFYKDAYETTNKELKKMIQFNLILIYKRSGNKVLQEKYYED</sequence>
<protein>
    <submittedName>
        <fullName evidence="2">Uncharacterized protein</fullName>
    </submittedName>
</protein>
<dbReference type="InterPro" id="IPR019734">
    <property type="entry name" value="TPR_rpt"/>
</dbReference>
<dbReference type="InterPro" id="IPR039340">
    <property type="entry name" value="Tfc4/TFIIIC-102/Sfc4"/>
</dbReference>
<dbReference type="InterPro" id="IPR011990">
    <property type="entry name" value="TPR-like_helical_dom_sf"/>
</dbReference>
<dbReference type="SMART" id="SM00028">
    <property type="entry name" value="TPR"/>
    <property type="match status" value="4"/>
</dbReference>
<proteinExistence type="predicted"/>
<gene>
    <name evidence="2" type="ORF">NGRA_0348</name>
</gene>
<dbReference type="PROSITE" id="PS50005">
    <property type="entry name" value="TPR"/>
    <property type="match status" value="1"/>
</dbReference>
<evidence type="ECO:0000313" key="2">
    <source>
        <dbReference type="EMBL" id="KAF9764696.1"/>
    </source>
</evidence>
<evidence type="ECO:0000313" key="3">
    <source>
        <dbReference type="Proteomes" id="UP000740883"/>
    </source>
</evidence>
<dbReference type="SUPFAM" id="SSF48452">
    <property type="entry name" value="TPR-like"/>
    <property type="match status" value="1"/>
</dbReference>
<dbReference type="PANTHER" id="PTHR23082:SF0">
    <property type="entry name" value="GENERAL TRANSCRIPTION FACTOR 3C POLYPEPTIDE 3"/>
    <property type="match status" value="1"/>
</dbReference>
<dbReference type="Proteomes" id="UP000740883">
    <property type="component" value="Unassembled WGS sequence"/>
</dbReference>
<dbReference type="AlphaFoldDB" id="A0A9P6H1I6"/>
<evidence type="ECO:0000256" key="1">
    <source>
        <dbReference type="PROSITE-ProRule" id="PRU00339"/>
    </source>
</evidence>
<name>A0A9P6H1I6_9MICR</name>
<dbReference type="EMBL" id="SBJO01000012">
    <property type="protein sequence ID" value="KAF9764696.1"/>
    <property type="molecule type" value="Genomic_DNA"/>
</dbReference>
<dbReference type="Gene3D" id="1.25.40.10">
    <property type="entry name" value="Tetratricopeptide repeat domain"/>
    <property type="match status" value="2"/>
</dbReference>
<dbReference type="PANTHER" id="PTHR23082">
    <property type="entry name" value="TRANSCRIPTION INITIATION FACTOR IIIC TFIIIC , POLYPEPTIDE 3-RELATED"/>
    <property type="match status" value="1"/>
</dbReference>
<dbReference type="OrthoDB" id="9991317at2759"/>
<comment type="caution">
    <text evidence="2">The sequence shown here is derived from an EMBL/GenBank/DDBJ whole genome shotgun (WGS) entry which is preliminary data.</text>
</comment>
<accession>A0A9P6H1I6</accession>
<dbReference type="GO" id="GO:0000127">
    <property type="term" value="C:transcription factor TFIIIC complex"/>
    <property type="evidence" value="ECO:0007669"/>
    <property type="project" value="TreeGrafter"/>
</dbReference>